<name>A0AAN7YI68_9PEZI</name>
<keyword evidence="4 9" id="KW-0732">Signal</keyword>
<sequence length="749" mass="81069">MRPVVGVNRLLLAALPAAVLGGNILSTTGFTQCMEGGSVQVQALDVSYDKASRALTFNVAGTSDKVQNVTAELVVTAYGKQVYDKTFNPCDTGMPQMCPVPATSFASQGVQTIPPQYADQIPSIAFSIPNLDGMVKMQLKDADTGESVACIESTVGNGKTLQTPAVSYVAVGMAAAALLLSGLAGIAAGGHPGTTGPSPTFGEVIGWFQGLAMNGMMSVKYPQVYQSFSANFAFSTGLVSWSQMQTTIDNFRANTGGNLTGDSYNYLKNNATLVYSAGSNTTSSRLMRRAFESVLLWTRDGTSVTVNGTSANIGSATSSGAAPTSSGSNKENHLVSGIEGYVEQLSIPQANTFMTVLLAWAIICAAIIVVILLIKVLLEAWSMFGHIPQSMESWRKRFWWRMAKALTNLILLLYGTWTLYCIYQFTAGDSWAAKTLAGITLGLFTVILALFTWRIYIKAHRYKKMEGDASKLYEDKETWVKYNLFYENYKKGYWWLFVPVILYMFAKGCVIAGANGHGLVQTAGQLIVESLMLGLLLWTRPFQRRSGNWINIVIQVTRVISVVCILIFVEELGISQTTKTVTGIVLIAVQCVLTGLLAILLGVNALINCIKENPHRRARKAAEKARLHRDLDDLTPLDARNSLLMEPMAQKHGLGVPAPYGGDRDRKGRYDPVPRREDSPSAAGGGFAASERGLGRPPRFARQDTDRAGLVSDAASMGRRGDGGERSLSRSRSSVERPPMLPDVYGLGR</sequence>
<proteinExistence type="inferred from homology"/>
<feature type="transmembrane region" description="Helical" evidence="8">
    <location>
        <begin position="550"/>
        <end position="569"/>
    </location>
</feature>
<evidence type="ECO:0000313" key="11">
    <source>
        <dbReference type="EMBL" id="KAK5115557.1"/>
    </source>
</evidence>
<dbReference type="InterPro" id="IPR032800">
    <property type="entry name" value="TRP_N"/>
</dbReference>
<dbReference type="SMART" id="SM01320">
    <property type="entry name" value="TRP_N"/>
    <property type="match status" value="1"/>
</dbReference>
<evidence type="ECO:0000256" key="3">
    <source>
        <dbReference type="ARBA" id="ARBA00022692"/>
    </source>
</evidence>
<accession>A0AAN7YI68</accession>
<feature type="compositionally biased region" description="Basic and acidic residues" evidence="7">
    <location>
        <begin position="719"/>
        <end position="728"/>
    </location>
</feature>
<dbReference type="EMBL" id="JAVRRL010000012">
    <property type="protein sequence ID" value="KAK5115557.1"/>
    <property type="molecule type" value="Genomic_DNA"/>
</dbReference>
<dbReference type="InterPro" id="IPR040241">
    <property type="entry name" value="TRP_Flc/Pkd2-like"/>
</dbReference>
<evidence type="ECO:0000256" key="4">
    <source>
        <dbReference type="ARBA" id="ARBA00022729"/>
    </source>
</evidence>
<evidence type="ECO:0000256" key="6">
    <source>
        <dbReference type="ARBA" id="ARBA00023136"/>
    </source>
</evidence>
<feature type="domain" description="ML-like" evidence="10">
    <location>
        <begin position="23"/>
        <end position="162"/>
    </location>
</feature>
<evidence type="ECO:0000259" key="10">
    <source>
        <dbReference type="SMART" id="SM01320"/>
    </source>
</evidence>
<evidence type="ECO:0000256" key="1">
    <source>
        <dbReference type="ARBA" id="ARBA00004141"/>
    </source>
</evidence>
<comment type="subcellular location">
    <subcellularLocation>
        <location evidence="1">Membrane</location>
        <topology evidence="1">Multi-pass membrane protein</topology>
    </subcellularLocation>
</comment>
<evidence type="ECO:0000313" key="12">
    <source>
        <dbReference type="Proteomes" id="UP001310890"/>
    </source>
</evidence>
<feature type="region of interest" description="Disordered" evidence="7">
    <location>
        <begin position="652"/>
        <end position="749"/>
    </location>
</feature>
<dbReference type="PANTHER" id="PTHR31145">
    <property type="entry name" value="INTEGRAL MEMBRANE PROTEIN (AFU_ORTHOLOGUE AFUA_7G01610)"/>
    <property type="match status" value="1"/>
</dbReference>
<evidence type="ECO:0000256" key="8">
    <source>
        <dbReference type="SAM" id="Phobius"/>
    </source>
</evidence>
<reference evidence="11" key="1">
    <citation type="submission" date="2023-08" db="EMBL/GenBank/DDBJ databases">
        <title>Black Yeasts Isolated from many extreme environments.</title>
        <authorList>
            <person name="Coleine C."/>
            <person name="Stajich J.E."/>
            <person name="Selbmann L."/>
        </authorList>
    </citation>
    <scope>NUCLEOTIDE SEQUENCE</scope>
    <source>
        <strain evidence="11">CCFEE 5401</strain>
    </source>
</reference>
<organism evidence="11 12">
    <name type="scientific">Meristemomyces frigidus</name>
    <dbReference type="NCBI Taxonomy" id="1508187"/>
    <lineage>
        <taxon>Eukaryota</taxon>
        <taxon>Fungi</taxon>
        <taxon>Dikarya</taxon>
        <taxon>Ascomycota</taxon>
        <taxon>Pezizomycotina</taxon>
        <taxon>Dothideomycetes</taxon>
        <taxon>Dothideomycetidae</taxon>
        <taxon>Mycosphaerellales</taxon>
        <taxon>Teratosphaeriaceae</taxon>
        <taxon>Meristemomyces</taxon>
    </lineage>
</organism>
<dbReference type="Pfam" id="PF14558">
    <property type="entry name" value="TRP_N"/>
    <property type="match status" value="1"/>
</dbReference>
<keyword evidence="6 8" id="KW-0472">Membrane</keyword>
<dbReference type="GO" id="GO:0016020">
    <property type="term" value="C:membrane"/>
    <property type="evidence" value="ECO:0007669"/>
    <property type="project" value="UniProtKB-SubCell"/>
</dbReference>
<comment type="similarity">
    <text evidence="2">Belongs to the transient receptor potential (TRP) ion channel family.</text>
</comment>
<feature type="transmembrane region" description="Helical" evidence="8">
    <location>
        <begin position="431"/>
        <end position="456"/>
    </location>
</feature>
<feature type="transmembrane region" description="Helical" evidence="8">
    <location>
        <begin position="357"/>
        <end position="384"/>
    </location>
</feature>
<evidence type="ECO:0000256" key="5">
    <source>
        <dbReference type="ARBA" id="ARBA00022989"/>
    </source>
</evidence>
<dbReference type="Pfam" id="PF06011">
    <property type="entry name" value="TRP"/>
    <property type="match status" value="1"/>
</dbReference>
<comment type="caution">
    <text evidence="11">The sequence shown here is derived from an EMBL/GenBank/DDBJ whole genome shotgun (WGS) entry which is preliminary data.</text>
</comment>
<feature type="transmembrane region" description="Helical" evidence="8">
    <location>
        <begin position="405"/>
        <end position="425"/>
    </location>
</feature>
<keyword evidence="5 8" id="KW-1133">Transmembrane helix</keyword>
<dbReference type="Proteomes" id="UP001310890">
    <property type="component" value="Unassembled WGS sequence"/>
</dbReference>
<evidence type="ECO:0000256" key="7">
    <source>
        <dbReference type="SAM" id="MobiDB-lite"/>
    </source>
</evidence>
<protein>
    <recommendedName>
        <fullName evidence="10">ML-like domain-containing protein</fullName>
    </recommendedName>
</protein>
<feature type="signal peptide" evidence="9">
    <location>
        <begin position="1"/>
        <end position="21"/>
    </location>
</feature>
<dbReference type="AlphaFoldDB" id="A0AAN7YI68"/>
<evidence type="ECO:0000256" key="2">
    <source>
        <dbReference type="ARBA" id="ARBA00010642"/>
    </source>
</evidence>
<dbReference type="PANTHER" id="PTHR31145:SF5">
    <property type="entry name" value="DUF907 DOMAIN PROTEIN (AFU_ORTHOLOGUE AFUA_2G06100)"/>
    <property type="match status" value="1"/>
</dbReference>
<keyword evidence="3 8" id="KW-0812">Transmembrane</keyword>
<dbReference type="InterPro" id="IPR010308">
    <property type="entry name" value="TRP_C"/>
</dbReference>
<dbReference type="GO" id="GO:0055085">
    <property type="term" value="P:transmembrane transport"/>
    <property type="evidence" value="ECO:0007669"/>
    <property type="project" value="TreeGrafter"/>
</dbReference>
<feature type="transmembrane region" description="Helical" evidence="8">
    <location>
        <begin position="493"/>
        <end position="513"/>
    </location>
</feature>
<dbReference type="GO" id="GO:0009272">
    <property type="term" value="P:fungal-type cell wall biogenesis"/>
    <property type="evidence" value="ECO:0007669"/>
    <property type="project" value="TreeGrafter"/>
</dbReference>
<feature type="compositionally biased region" description="Basic and acidic residues" evidence="7">
    <location>
        <begin position="662"/>
        <end position="679"/>
    </location>
</feature>
<gene>
    <name evidence="11" type="ORF">LTR62_001216</name>
</gene>
<feature type="transmembrane region" description="Helical" evidence="8">
    <location>
        <begin position="519"/>
        <end position="538"/>
    </location>
</feature>
<feature type="chain" id="PRO_5043002780" description="ML-like domain-containing protein" evidence="9">
    <location>
        <begin position="22"/>
        <end position="749"/>
    </location>
</feature>
<evidence type="ECO:0000256" key="9">
    <source>
        <dbReference type="SAM" id="SignalP"/>
    </source>
</evidence>
<feature type="transmembrane region" description="Helical" evidence="8">
    <location>
        <begin position="581"/>
        <end position="607"/>
    </location>
</feature>